<dbReference type="GO" id="GO:0022857">
    <property type="term" value="F:transmembrane transporter activity"/>
    <property type="evidence" value="ECO:0007669"/>
    <property type="project" value="TreeGrafter"/>
</dbReference>
<name>X1DUR5_9ZZZZ</name>
<dbReference type="EMBL" id="BART01032531">
    <property type="protein sequence ID" value="GAH11950.1"/>
    <property type="molecule type" value="Genomic_DNA"/>
</dbReference>
<dbReference type="GO" id="GO:0005524">
    <property type="term" value="F:ATP binding"/>
    <property type="evidence" value="ECO:0007669"/>
    <property type="project" value="InterPro"/>
</dbReference>
<dbReference type="Gene3D" id="3.40.50.300">
    <property type="entry name" value="P-loop containing nucleotide triphosphate hydrolases"/>
    <property type="match status" value="1"/>
</dbReference>
<protein>
    <recommendedName>
        <fullName evidence="1">ABC transporter domain-containing protein</fullName>
    </recommendedName>
</protein>
<dbReference type="PANTHER" id="PTHR24220">
    <property type="entry name" value="IMPORT ATP-BINDING PROTEIN"/>
    <property type="match status" value="1"/>
</dbReference>
<dbReference type="PANTHER" id="PTHR24220:SF659">
    <property type="entry name" value="TRANSPORTER, PUTATIVE-RELATED"/>
    <property type="match status" value="1"/>
</dbReference>
<dbReference type="SUPFAM" id="SSF52540">
    <property type="entry name" value="P-loop containing nucleoside triphosphate hydrolases"/>
    <property type="match status" value="1"/>
</dbReference>
<proteinExistence type="predicted"/>
<sequence length="128" mass="14359">MNVLDNILLPFRINNALKADAEAIARSVDIAEDLNIGKLIRKYPAKLSHGERQRVAIARALVNQPKLLLADEPTGNLDPVNKIHIKNILFDIVEKQKTTLITVTHDHEMLEGFDKVIDFKNLEKGAKS</sequence>
<dbReference type="GO" id="GO:0005886">
    <property type="term" value="C:plasma membrane"/>
    <property type="evidence" value="ECO:0007669"/>
    <property type="project" value="TreeGrafter"/>
</dbReference>
<evidence type="ECO:0000313" key="2">
    <source>
        <dbReference type="EMBL" id="GAH11950.1"/>
    </source>
</evidence>
<dbReference type="Pfam" id="PF00005">
    <property type="entry name" value="ABC_tran"/>
    <property type="match status" value="1"/>
</dbReference>
<organism evidence="2">
    <name type="scientific">marine sediment metagenome</name>
    <dbReference type="NCBI Taxonomy" id="412755"/>
    <lineage>
        <taxon>unclassified sequences</taxon>
        <taxon>metagenomes</taxon>
        <taxon>ecological metagenomes</taxon>
    </lineage>
</organism>
<comment type="caution">
    <text evidence="2">The sequence shown here is derived from an EMBL/GenBank/DDBJ whole genome shotgun (WGS) entry which is preliminary data.</text>
</comment>
<feature type="domain" description="ABC transporter" evidence="1">
    <location>
        <begin position="16"/>
        <end position="74"/>
    </location>
</feature>
<evidence type="ECO:0000259" key="1">
    <source>
        <dbReference type="Pfam" id="PF00005"/>
    </source>
</evidence>
<gene>
    <name evidence="2" type="ORF">S01H4_56187</name>
</gene>
<dbReference type="InterPro" id="IPR027417">
    <property type="entry name" value="P-loop_NTPase"/>
</dbReference>
<dbReference type="InterPro" id="IPR003439">
    <property type="entry name" value="ABC_transporter-like_ATP-bd"/>
</dbReference>
<reference evidence="2" key="1">
    <citation type="journal article" date="2014" name="Front. Microbiol.">
        <title>High frequency of phylogenetically diverse reductive dehalogenase-homologous genes in deep subseafloor sedimentary metagenomes.</title>
        <authorList>
            <person name="Kawai M."/>
            <person name="Futagami T."/>
            <person name="Toyoda A."/>
            <person name="Takaki Y."/>
            <person name="Nishi S."/>
            <person name="Hori S."/>
            <person name="Arai W."/>
            <person name="Tsubouchi T."/>
            <person name="Morono Y."/>
            <person name="Uchiyama I."/>
            <person name="Ito T."/>
            <person name="Fujiyama A."/>
            <person name="Inagaki F."/>
            <person name="Takami H."/>
        </authorList>
    </citation>
    <scope>NUCLEOTIDE SEQUENCE</scope>
    <source>
        <strain evidence="2">Expedition CK06-06</strain>
    </source>
</reference>
<dbReference type="InterPro" id="IPR015854">
    <property type="entry name" value="ABC_transpr_LolD-like"/>
</dbReference>
<dbReference type="AlphaFoldDB" id="X1DUR5"/>
<dbReference type="GO" id="GO:0016887">
    <property type="term" value="F:ATP hydrolysis activity"/>
    <property type="evidence" value="ECO:0007669"/>
    <property type="project" value="InterPro"/>
</dbReference>
<accession>X1DUR5</accession>